<dbReference type="PRINTS" id="PR00039">
    <property type="entry name" value="HTHLYSR"/>
</dbReference>
<dbReference type="AlphaFoldDB" id="A0A2S5KJ10"/>
<dbReference type="InterPro" id="IPR036390">
    <property type="entry name" value="WH_DNA-bd_sf"/>
</dbReference>
<sequence length="288" mass="31803">MLLEGLETLEVLAREGTMSRAASRLFITQSAVSKRIANLEHRLGKKLIEPDGRQVRLTADARALLLTVAPTLGELKGLLFDQLSTVDTTALQIAASETILTAYIGPFLQDYVRQDAHLSFASHHTPIIVERVRSGDAVVGIGAGQIKIPPGLSHRILMQEPLILVHHQPPDYRQRLACLSIDLSIPSNRHLEPLLLEAGLDPVMQMNSFFAVAHMGRLGLMPAVIPLGVADIMQIPASQRFTLPIAIERPINLLFRPSVYERPRVQRLIDCLQAHFARSQPSQLKEGI</sequence>
<dbReference type="CDD" id="cd05466">
    <property type="entry name" value="PBP2_LTTR_substrate"/>
    <property type="match status" value="1"/>
</dbReference>
<dbReference type="EMBL" id="PRLP01000143">
    <property type="protein sequence ID" value="PPC74499.1"/>
    <property type="molecule type" value="Genomic_DNA"/>
</dbReference>
<evidence type="ECO:0000256" key="1">
    <source>
        <dbReference type="ARBA" id="ARBA00009437"/>
    </source>
</evidence>
<comment type="similarity">
    <text evidence="1">Belongs to the LysR transcriptional regulatory family.</text>
</comment>
<evidence type="ECO:0000313" key="6">
    <source>
        <dbReference type="EMBL" id="PPC74499.1"/>
    </source>
</evidence>
<keyword evidence="2" id="KW-0805">Transcription regulation</keyword>
<evidence type="ECO:0000256" key="4">
    <source>
        <dbReference type="ARBA" id="ARBA00023163"/>
    </source>
</evidence>
<dbReference type="Gene3D" id="3.40.190.290">
    <property type="match status" value="1"/>
</dbReference>
<dbReference type="SUPFAM" id="SSF46785">
    <property type="entry name" value="Winged helix' DNA-binding domain"/>
    <property type="match status" value="1"/>
</dbReference>
<dbReference type="PANTHER" id="PTHR30126:SF94">
    <property type="entry name" value="LYSR FAMILY TRANSCRIPTIONAL REGULATOR"/>
    <property type="match status" value="1"/>
</dbReference>
<evidence type="ECO:0000259" key="5">
    <source>
        <dbReference type="PROSITE" id="PS50931"/>
    </source>
</evidence>
<dbReference type="InterPro" id="IPR036388">
    <property type="entry name" value="WH-like_DNA-bd_sf"/>
</dbReference>
<organism evidence="6 7">
    <name type="scientific">Proteobacteria bacterium 228</name>
    <dbReference type="NCBI Taxonomy" id="2083153"/>
    <lineage>
        <taxon>Bacteria</taxon>
        <taxon>Pseudomonadati</taxon>
        <taxon>Pseudomonadota</taxon>
    </lineage>
</organism>
<comment type="caution">
    <text evidence="6">The sequence shown here is derived from an EMBL/GenBank/DDBJ whole genome shotgun (WGS) entry which is preliminary data.</text>
</comment>
<protein>
    <submittedName>
        <fullName evidence="6">LysR family transcriptional regulator</fullName>
    </submittedName>
</protein>
<evidence type="ECO:0000313" key="7">
    <source>
        <dbReference type="Proteomes" id="UP000238196"/>
    </source>
</evidence>
<keyword evidence="3" id="KW-0238">DNA-binding</keyword>
<dbReference type="InterPro" id="IPR005119">
    <property type="entry name" value="LysR_subst-bd"/>
</dbReference>
<dbReference type="GO" id="GO:0000976">
    <property type="term" value="F:transcription cis-regulatory region binding"/>
    <property type="evidence" value="ECO:0007669"/>
    <property type="project" value="TreeGrafter"/>
</dbReference>
<dbReference type="OrthoDB" id="5297558at2"/>
<dbReference type="InterPro" id="IPR000847">
    <property type="entry name" value="LysR_HTH_N"/>
</dbReference>
<name>A0A2S5KJ10_9PROT</name>
<dbReference type="SUPFAM" id="SSF53850">
    <property type="entry name" value="Periplasmic binding protein-like II"/>
    <property type="match status" value="1"/>
</dbReference>
<dbReference type="Proteomes" id="UP000238196">
    <property type="component" value="Unassembled WGS sequence"/>
</dbReference>
<reference evidence="6 7" key="1">
    <citation type="submission" date="2018-02" db="EMBL/GenBank/DDBJ databases">
        <title>novel marine gammaproteobacteria from coastal saline agro ecosystem.</title>
        <authorList>
            <person name="Krishnan R."/>
            <person name="Ramesh Kumar N."/>
        </authorList>
    </citation>
    <scope>NUCLEOTIDE SEQUENCE [LARGE SCALE GENOMIC DNA]</scope>
    <source>
        <strain evidence="6 7">228</strain>
    </source>
</reference>
<dbReference type="Gene3D" id="1.10.10.10">
    <property type="entry name" value="Winged helix-like DNA-binding domain superfamily/Winged helix DNA-binding domain"/>
    <property type="match status" value="1"/>
</dbReference>
<keyword evidence="4" id="KW-0804">Transcription</keyword>
<proteinExistence type="inferred from homology"/>
<dbReference type="Pfam" id="PF00126">
    <property type="entry name" value="HTH_1"/>
    <property type="match status" value="1"/>
</dbReference>
<accession>A0A2S5KJ10</accession>
<evidence type="ECO:0000256" key="3">
    <source>
        <dbReference type="ARBA" id="ARBA00023125"/>
    </source>
</evidence>
<dbReference type="PROSITE" id="PS50931">
    <property type="entry name" value="HTH_LYSR"/>
    <property type="match status" value="1"/>
</dbReference>
<dbReference type="PANTHER" id="PTHR30126">
    <property type="entry name" value="HTH-TYPE TRANSCRIPTIONAL REGULATOR"/>
    <property type="match status" value="1"/>
</dbReference>
<dbReference type="Pfam" id="PF03466">
    <property type="entry name" value="LysR_substrate"/>
    <property type="match status" value="1"/>
</dbReference>
<feature type="domain" description="HTH lysR-type" evidence="5">
    <location>
        <begin position="1"/>
        <end position="58"/>
    </location>
</feature>
<evidence type="ECO:0000256" key="2">
    <source>
        <dbReference type="ARBA" id="ARBA00023015"/>
    </source>
</evidence>
<dbReference type="GO" id="GO:0003700">
    <property type="term" value="F:DNA-binding transcription factor activity"/>
    <property type="evidence" value="ECO:0007669"/>
    <property type="project" value="InterPro"/>
</dbReference>
<gene>
    <name evidence="6" type="ORF">C4K68_24535</name>
</gene>